<evidence type="ECO:0000313" key="2">
    <source>
        <dbReference type="Proteomes" id="UP001165101"/>
    </source>
</evidence>
<accession>A0ACB5TVE6</accession>
<name>A0ACB5TVE6_CANBO</name>
<organism evidence="1 2">
    <name type="scientific">Candida boidinii</name>
    <name type="common">Yeast</name>
    <dbReference type="NCBI Taxonomy" id="5477"/>
    <lineage>
        <taxon>Eukaryota</taxon>
        <taxon>Fungi</taxon>
        <taxon>Dikarya</taxon>
        <taxon>Ascomycota</taxon>
        <taxon>Saccharomycotina</taxon>
        <taxon>Pichiomycetes</taxon>
        <taxon>Pichiales</taxon>
        <taxon>Pichiaceae</taxon>
        <taxon>Ogataea</taxon>
        <taxon>Ogataea/Candida clade</taxon>
    </lineage>
</organism>
<evidence type="ECO:0000313" key="1">
    <source>
        <dbReference type="EMBL" id="GME95759.1"/>
    </source>
</evidence>
<keyword evidence="2" id="KW-1185">Reference proteome</keyword>
<gene>
    <name evidence="1" type="ORF">Cboi01_000403400</name>
</gene>
<reference evidence="1" key="1">
    <citation type="submission" date="2023-04" db="EMBL/GenBank/DDBJ databases">
        <title>Candida boidinii NBRC 1967.</title>
        <authorList>
            <person name="Ichikawa N."/>
            <person name="Sato H."/>
            <person name="Tonouchi N."/>
        </authorList>
    </citation>
    <scope>NUCLEOTIDE SEQUENCE</scope>
    <source>
        <strain evidence="1">NBRC 1967</strain>
    </source>
</reference>
<dbReference type="Proteomes" id="UP001165101">
    <property type="component" value="Unassembled WGS sequence"/>
</dbReference>
<sequence>MDASNHNNDNTLNDNDSVLNGLNNNANDISSSNSTRPNTDDKNLRKRKKRANPLLKRKLTLKSDDAEFDKIMKSINKNDNVYDLKDFKYYLSLNINKSFRELEKYENSLKSSRPTSLISTKSSSSSSILMSTTNSSNSILRKIEVLKLYNKRLVLLKDSTDRRLIDLVAYPSSSSNINPDSGSGSDTISGNRSDITGNIKGNNNQRMAIKLDLTLSYILSNPATLSFFMEFMEQRGRSALLQFWLIVNGIRNPLETFNDDDQLLTDSDSEYDSDDDVISNKGNLSSNELNPNTMSQSEDIKQIYEQFFNNKLLKIDPKYYKIVTEFVTTYPEKPNLYLRSRKCLILLQKKTFDRMENSDFIAFKQSDLYLRLLAAERTITESRLNNTQINKLGGGGGVGNGPVLGPASGVGGAGIASGTTQEEDEWNGDPLANYTEDDEYDYNDNQFDVQQANDSFNNSSNFGSGNKKVSDAVIKAVEDALNQIMKNDVPVDVSNKSTLSNESTLNISDDKSVSLNQSGNSNRNSRLIDKDIEKDLFGSNDESSTLFDDNVYTTTDSEKGSTRLFDDSSDEDDDSFHASESLASSVNNLSQSQELTLAAPNDLNLKESRTYKQSFRIKDFI</sequence>
<comment type="caution">
    <text evidence="1">The sequence shown here is derived from an EMBL/GenBank/DDBJ whole genome shotgun (WGS) entry which is preliminary data.</text>
</comment>
<dbReference type="EMBL" id="BSXV01002444">
    <property type="protein sequence ID" value="GME95759.1"/>
    <property type="molecule type" value="Genomic_DNA"/>
</dbReference>
<proteinExistence type="predicted"/>
<protein>
    <submittedName>
        <fullName evidence="1">Unnamed protein product</fullName>
    </submittedName>
</protein>